<organism evidence="10 11">
    <name type="scientific">Sorghum bicolor</name>
    <name type="common">Sorghum</name>
    <name type="synonym">Sorghum vulgare</name>
    <dbReference type="NCBI Taxonomy" id="4558"/>
    <lineage>
        <taxon>Eukaryota</taxon>
        <taxon>Viridiplantae</taxon>
        <taxon>Streptophyta</taxon>
        <taxon>Embryophyta</taxon>
        <taxon>Tracheophyta</taxon>
        <taxon>Spermatophyta</taxon>
        <taxon>Magnoliopsida</taxon>
        <taxon>Liliopsida</taxon>
        <taxon>Poales</taxon>
        <taxon>Poaceae</taxon>
        <taxon>PACMAD clade</taxon>
        <taxon>Panicoideae</taxon>
        <taxon>Andropogonodae</taxon>
        <taxon>Andropogoneae</taxon>
        <taxon>Sorghinae</taxon>
        <taxon>Sorghum</taxon>
    </lineage>
</organism>
<dbReference type="PANTHER" id="PTHR24186">
    <property type="entry name" value="PROTEIN PHOSPHATASE 1 REGULATORY SUBUNIT"/>
    <property type="match status" value="1"/>
</dbReference>
<keyword evidence="2 8" id="KW-0812">Transmembrane</keyword>
<dbReference type="InParanoid" id="A0A1B6PR00"/>
<evidence type="ECO:0000313" key="10">
    <source>
        <dbReference type="EMBL" id="KXG28093.1"/>
    </source>
</evidence>
<dbReference type="OMA" id="KCFRKFV"/>
<reference evidence="10 11" key="1">
    <citation type="journal article" date="2009" name="Nature">
        <title>The Sorghum bicolor genome and the diversification of grasses.</title>
        <authorList>
            <person name="Paterson A.H."/>
            <person name="Bowers J.E."/>
            <person name="Bruggmann R."/>
            <person name="Dubchak I."/>
            <person name="Grimwood J."/>
            <person name="Gundlach H."/>
            <person name="Haberer G."/>
            <person name="Hellsten U."/>
            <person name="Mitros T."/>
            <person name="Poliakov A."/>
            <person name="Schmutz J."/>
            <person name="Spannagl M."/>
            <person name="Tang H."/>
            <person name="Wang X."/>
            <person name="Wicker T."/>
            <person name="Bharti A.K."/>
            <person name="Chapman J."/>
            <person name="Feltus F.A."/>
            <person name="Gowik U."/>
            <person name="Grigoriev I.V."/>
            <person name="Lyons E."/>
            <person name="Maher C.A."/>
            <person name="Martis M."/>
            <person name="Narechania A."/>
            <person name="Otillar R.P."/>
            <person name="Penning B.W."/>
            <person name="Salamov A.A."/>
            <person name="Wang Y."/>
            <person name="Zhang L."/>
            <person name="Carpita N.C."/>
            <person name="Freeling M."/>
            <person name="Gingle A.R."/>
            <person name="Hash C.T."/>
            <person name="Keller B."/>
            <person name="Klein P."/>
            <person name="Kresovich S."/>
            <person name="McCann M.C."/>
            <person name="Ming R."/>
            <person name="Peterson D.G."/>
            <person name="Mehboob-ur-Rahman"/>
            <person name="Ware D."/>
            <person name="Westhoff P."/>
            <person name="Mayer K.F."/>
            <person name="Messing J."/>
            <person name="Rokhsar D.S."/>
        </authorList>
    </citation>
    <scope>NUCLEOTIDE SEQUENCE [LARGE SCALE GENOMIC DNA]</scope>
    <source>
        <strain evidence="11">cv. BTx623</strain>
    </source>
</reference>
<feature type="repeat" description="ANK" evidence="7">
    <location>
        <begin position="441"/>
        <end position="473"/>
    </location>
</feature>
<dbReference type="EMBL" id="CM000764">
    <property type="protein sequence ID" value="KXG28093.1"/>
    <property type="molecule type" value="Genomic_DNA"/>
</dbReference>
<feature type="transmembrane region" description="Helical" evidence="8">
    <location>
        <begin position="867"/>
        <end position="885"/>
    </location>
</feature>
<dbReference type="Gene3D" id="1.25.40.20">
    <property type="entry name" value="Ankyrin repeat-containing domain"/>
    <property type="match status" value="3"/>
</dbReference>
<evidence type="ECO:0000256" key="3">
    <source>
        <dbReference type="ARBA" id="ARBA00022737"/>
    </source>
</evidence>
<dbReference type="Pfam" id="PF13962">
    <property type="entry name" value="PGG"/>
    <property type="match status" value="1"/>
</dbReference>
<evidence type="ECO:0000256" key="4">
    <source>
        <dbReference type="ARBA" id="ARBA00022989"/>
    </source>
</evidence>
<proteinExistence type="predicted"/>
<evidence type="ECO:0000313" key="11">
    <source>
        <dbReference type="Proteomes" id="UP000000768"/>
    </source>
</evidence>
<comment type="subcellular location">
    <subcellularLocation>
        <location evidence="1">Membrane</location>
        <topology evidence="1">Multi-pass membrane protein</topology>
    </subcellularLocation>
</comment>
<feature type="transmembrane region" description="Helical" evidence="8">
    <location>
        <begin position="891"/>
        <end position="911"/>
    </location>
</feature>
<dbReference type="PROSITE" id="PS50088">
    <property type="entry name" value="ANK_REPEAT"/>
    <property type="match status" value="3"/>
</dbReference>
<dbReference type="GO" id="GO:0005886">
    <property type="term" value="C:plasma membrane"/>
    <property type="evidence" value="ECO:0000318"/>
    <property type="project" value="GO_Central"/>
</dbReference>
<dbReference type="InterPro" id="IPR002110">
    <property type="entry name" value="Ankyrin_rpt"/>
</dbReference>
<protein>
    <recommendedName>
        <fullName evidence="9">PGG domain-containing protein</fullName>
    </recommendedName>
</protein>
<keyword evidence="5 7" id="KW-0040">ANK repeat</keyword>
<dbReference type="FunCoup" id="A0A1B6PR00">
    <property type="interactions" value="111"/>
</dbReference>
<dbReference type="Proteomes" id="UP000000768">
    <property type="component" value="Chromosome 5"/>
</dbReference>
<evidence type="ECO:0000256" key="8">
    <source>
        <dbReference type="SAM" id="Phobius"/>
    </source>
</evidence>
<dbReference type="STRING" id="4558.A0A1B6PR00"/>
<evidence type="ECO:0000259" key="9">
    <source>
        <dbReference type="Pfam" id="PF13962"/>
    </source>
</evidence>
<evidence type="ECO:0000256" key="5">
    <source>
        <dbReference type="ARBA" id="ARBA00023043"/>
    </source>
</evidence>
<feature type="transmembrane region" description="Helical" evidence="8">
    <location>
        <begin position="779"/>
        <end position="801"/>
    </location>
</feature>
<feature type="repeat" description="ANK" evidence="7">
    <location>
        <begin position="223"/>
        <end position="255"/>
    </location>
</feature>
<feature type="repeat" description="ANK" evidence="7">
    <location>
        <begin position="683"/>
        <end position="716"/>
    </location>
</feature>
<dbReference type="Pfam" id="PF12796">
    <property type="entry name" value="Ank_2"/>
    <property type="match status" value="4"/>
</dbReference>
<keyword evidence="3" id="KW-0677">Repeat</keyword>
<evidence type="ECO:0000256" key="7">
    <source>
        <dbReference type="PROSITE-ProRule" id="PRU00023"/>
    </source>
</evidence>
<accession>A0A1B6PR00</accession>
<evidence type="ECO:0000256" key="6">
    <source>
        <dbReference type="ARBA" id="ARBA00023136"/>
    </source>
</evidence>
<name>A0A1B6PR00_SORBI</name>
<keyword evidence="4 8" id="KW-1133">Transmembrane helix</keyword>
<dbReference type="InterPro" id="IPR036770">
    <property type="entry name" value="Ankyrin_rpt-contain_sf"/>
</dbReference>
<dbReference type="OrthoDB" id="303876at2759"/>
<evidence type="ECO:0000256" key="1">
    <source>
        <dbReference type="ARBA" id="ARBA00004141"/>
    </source>
</evidence>
<dbReference type="SUPFAM" id="SSF48403">
    <property type="entry name" value="Ankyrin repeat"/>
    <property type="match status" value="3"/>
</dbReference>
<dbReference type="PROSITE" id="PS50297">
    <property type="entry name" value="ANK_REP_REGION"/>
    <property type="match status" value="2"/>
</dbReference>
<dbReference type="SMART" id="SM00248">
    <property type="entry name" value="ANK"/>
    <property type="match status" value="16"/>
</dbReference>
<keyword evidence="11" id="KW-1185">Reference proteome</keyword>
<gene>
    <name evidence="10" type="ORF">SORBI_3005G084000</name>
</gene>
<feature type="transmembrane region" description="Helical" evidence="8">
    <location>
        <begin position="821"/>
        <end position="846"/>
    </location>
</feature>
<dbReference type="AlphaFoldDB" id="A0A1B6PR00"/>
<reference evidence="11" key="2">
    <citation type="journal article" date="2018" name="Plant J.">
        <title>The Sorghum bicolor reference genome: improved assembly, gene annotations, a transcriptome atlas, and signatures of genome organization.</title>
        <authorList>
            <person name="McCormick R.F."/>
            <person name="Truong S.K."/>
            <person name="Sreedasyam A."/>
            <person name="Jenkins J."/>
            <person name="Shu S."/>
            <person name="Sims D."/>
            <person name="Kennedy M."/>
            <person name="Amirebrahimi M."/>
            <person name="Weers B.D."/>
            <person name="McKinley B."/>
            <person name="Mattison A."/>
            <person name="Morishige D.T."/>
            <person name="Grimwood J."/>
            <person name="Schmutz J."/>
            <person name="Mullet J.E."/>
        </authorList>
    </citation>
    <scope>NUCLEOTIDE SEQUENCE [LARGE SCALE GENOMIC DNA]</scope>
    <source>
        <strain evidence="11">cv. BTx623</strain>
    </source>
</reference>
<dbReference type="PANTHER" id="PTHR24186:SF54">
    <property type="entry name" value="PGG DOMAIN-CONTAINING PROTEIN"/>
    <property type="match status" value="1"/>
</dbReference>
<evidence type="ECO:0000256" key="2">
    <source>
        <dbReference type="ARBA" id="ARBA00022692"/>
    </source>
</evidence>
<dbReference type="FunFam" id="1.25.40.20:FF:000486">
    <property type="entry name" value="Ankyrin repeat family protein"/>
    <property type="match status" value="1"/>
</dbReference>
<dbReference type="InterPro" id="IPR026961">
    <property type="entry name" value="PGG_dom"/>
</dbReference>
<sequence length="934" mass="101886">MAQPQSRQEQSATPMDRRLLAAATTGDTIAMQHLASHDPAVLLGTTPQRNTCLHISCIYGHEGFCKDVLTLNQCLPLLAATNADDETPLLAAVARGRAKLASILLRFYCDQHLRDTILMQDKRGFNALQHAIFRGLRKLALELIEAEPALSKSVNKWYGSPMFTTVMIDNGDVFEKLLEIHDAADGGARRYNALHAAVTTGNAVMAKRIMEARPLLVRQENDDKRTPMYLAAKENKIEVLRVLLEHDPSLGYFTSTDGSPLLCIAATDGHVGVARELLRHCPDPPYCDTTGSTCFHIAVTSGLADFVRFVVRSPQLQHLVNLPDNKGEPALLLAHRIMAAGDEPKRKTMMSVITILQCYNNNNLSVHAEPFTSGMERLVKAAVCGHVAEMRNLYLHVPDVLVRTTPQGNTCLHIAAIHGHKVFCKEVQALKPSLLAAVNSDGETPLLAAVASGRVSVASVLLRCCGDRQLSNTILKQDKRGCSALHHAIRSGHRELALELIEAEPALSQAVNEYGESPMFIAVMRNYEDVFNKLLQIPDSALGGACGMNALHVAVRNGNSDIATKIMKTVPALAREEDTVTKTPVHLAALYDKIDVLGVLLEHDPSLGYLVTGDGFPLLSLAGFRGHVGIARELLKHCPDAPSTSVSGWTYLHTAVSYQQTEFVDFVLGLPQSGRLVNMRTKDGDTALHLAVQKCNPKMVAALLLHPGIDVTVLNNNGNPANWALPKHLAKTLNWNEVSMLTVKADPQDAGSILNLHMDAKDEVTDSSRKDIKTLTQTYTGNTSLVAILIATITFAAAFTLPGGYSTDAGNEGLPIMARKIAFKAFLISDALAMCSSLAVAFICVIARWEDLEFLLYYRSFSKKLMWFAYMATTTAFATGLYTVLAPQLPGLAVAICVLTSLLPILTKLLGEWPILRLRFRLGQTYNSELLKML</sequence>
<feature type="domain" description="PGG" evidence="9">
    <location>
        <begin position="780"/>
        <end position="884"/>
    </location>
</feature>
<dbReference type="eggNOG" id="KOG4177">
    <property type="taxonomic scope" value="Eukaryota"/>
</dbReference>
<keyword evidence="6 8" id="KW-0472">Membrane</keyword>
<dbReference type="Gramene" id="KXG28093">
    <property type="protein sequence ID" value="KXG28093"/>
    <property type="gene ID" value="SORBI_3005G084000"/>
</dbReference>